<protein>
    <submittedName>
        <fullName evidence="2">Uncharacterized protein</fullName>
    </submittedName>
</protein>
<feature type="compositionally biased region" description="Basic and acidic residues" evidence="1">
    <location>
        <begin position="44"/>
        <end position="53"/>
    </location>
</feature>
<evidence type="ECO:0000313" key="3">
    <source>
        <dbReference type="Proteomes" id="UP000252731"/>
    </source>
</evidence>
<keyword evidence="3" id="KW-1185">Reference proteome</keyword>
<accession>A0A366K516</accession>
<comment type="caution">
    <text evidence="2">The sequence shown here is derived from an EMBL/GenBank/DDBJ whole genome shotgun (WGS) entry which is preliminary data.</text>
</comment>
<dbReference type="RefSeq" id="WP_009334581.1">
    <property type="nucleotide sequence ID" value="NZ_QNSF01000001.1"/>
</dbReference>
<evidence type="ECO:0000313" key="2">
    <source>
        <dbReference type="EMBL" id="RBP96367.1"/>
    </source>
</evidence>
<reference evidence="2 3" key="1">
    <citation type="submission" date="2018-06" db="EMBL/GenBank/DDBJ databases">
        <title>Freshwater and sediment microbial communities from various areas in North America, analyzing microbe dynamics in response to fracking.</title>
        <authorList>
            <person name="Lamendella R."/>
        </authorList>
    </citation>
    <scope>NUCLEOTIDE SEQUENCE [LARGE SCALE GENOMIC DNA]</scope>
    <source>
        <strain evidence="2 3">14_TX</strain>
    </source>
</reference>
<dbReference type="AlphaFoldDB" id="A0A366K516"/>
<dbReference type="EMBL" id="QNSF01000001">
    <property type="protein sequence ID" value="RBP96367.1"/>
    <property type="molecule type" value="Genomic_DNA"/>
</dbReference>
<dbReference type="Proteomes" id="UP000252731">
    <property type="component" value="Unassembled WGS sequence"/>
</dbReference>
<name>A0A366K516_CYTFI</name>
<feature type="region of interest" description="Disordered" evidence="1">
    <location>
        <begin position="22"/>
        <end position="53"/>
    </location>
</feature>
<sequence>MAPKDAQDDLGQYKMPEVLRKKRTSSYRVGYQATTGNQTPGEPEAGKRTDQEN</sequence>
<organism evidence="2 3">
    <name type="scientific">Cytobacillus firmus</name>
    <name type="common">Bacillus firmus</name>
    <dbReference type="NCBI Taxonomy" id="1399"/>
    <lineage>
        <taxon>Bacteria</taxon>
        <taxon>Bacillati</taxon>
        <taxon>Bacillota</taxon>
        <taxon>Bacilli</taxon>
        <taxon>Bacillales</taxon>
        <taxon>Bacillaceae</taxon>
        <taxon>Cytobacillus</taxon>
    </lineage>
</organism>
<gene>
    <name evidence="2" type="ORF">DFO70_101172</name>
</gene>
<proteinExistence type="predicted"/>
<evidence type="ECO:0000256" key="1">
    <source>
        <dbReference type="SAM" id="MobiDB-lite"/>
    </source>
</evidence>